<dbReference type="KEGG" id="fcy:FRACYDRAFT_219462"/>
<feature type="non-terminal residue" evidence="2">
    <location>
        <position position="217"/>
    </location>
</feature>
<sequence>MKNNNDDNDNDDDKTDNDDNNNNNDTDTDKGEDDVVYYFNNAGQAPLSLDVQNIGIKIIAETPPWDDNNHKYAQSSQKRIRTLFSTLIGDIDNDNDIDNNNNESSSSGSRIAIVPSTAFAITLAARNIQRIHYLQQRDGSCDGRGRIIVLQDQFDSAVYPWQQICEESDGKIALDIVEYPPSSEISELCVVADGYEGTTSRWTKAVLQKLFHNNNNN</sequence>
<organism evidence="2 3">
    <name type="scientific">Fragilariopsis cylindrus CCMP1102</name>
    <dbReference type="NCBI Taxonomy" id="635003"/>
    <lineage>
        <taxon>Eukaryota</taxon>
        <taxon>Sar</taxon>
        <taxon>Stramenopiles</taxon>
        <taxon>Ochrophyta</taxon>
        <taxon>Bacillariophyta</taxon>
        <taxon>Bacillariophyceae</taxon>
        <taxon>Bacillariophycidae</taxon>
        <taxon>Bacillariales</taxon>
        <taxon>Bacillariaceae</taxon>
        <taxon>Fragilariopsis</taxon>
    </lineage>
</organism>
<dbReference type="OrthoDB" id="43813at2759"/>
<evidence type="ECO:0000256" key="1">
    <source>
        <dbReference type="SAM" id="MobiDB-lite"/>
    </source>
</evidence>
<accession>A0A1E7F3I2</accession>
<name>A0A1E7F3I2_9STRA</name>
<dbReference type="Proteomes" id="UP000095751">
    <property type="component" value="Unassembled WGS sequence"/>
</dbReference>
<gene>
    <name evidence="2" type="ORF">FRACYDRAFT_219462</name>
</gene>
<dbReference type="InParanoid" id="A0A1E7F3I2"/>
<protein>
    <submittedName>
        <fullName evidence="2">Uncharacterized protein</fullName>
    </submittedName>
</protein>
<dbReference type="Gene3D" id="3.40.640.10">
    <property type="entry name" value="Type I PLP-dependent aspartate aminotransferase-like (Major domain)"/>
    <property type="match status" value="1"/>
</dbReference>
<dbReference type="InterPro" id="IPR015421">
    <property type="entry name" value="PyrdxlP-dep_Trfase_major"/>
</dbReference>
<feature type="region of interest" description="Disordered" evidence="1">
    <location>
        <begin position="1"/>
        <end position="32"/>
    </location>
</feature>
<reference evidence="2 3" key="1">
    <citation type="submission" date="2016-09" db="EMBL/GenBank/DDBJ databases">
        <title>Extensive genetic diversity and differential bi-allelic expression allows diatom success in the polar Southern Ocean.</title>
        <authorList>
            <consortium name="DOE Joint Genome Institute"/>
            <person name="Mock T."/>
            <person name="Otillar R.P."/>
            <person name="Strauss J."/>
            <person name="Dupont C."/>
            <person name="Frickenhaus S."/>
            <person name="Maumus F."/>
            <person name="Mcmullan M."/>
            <person name="Sanges R."/>
            <person name="Schmutz J."/>
            <person name="Toseland A."/>
            <person name="Valas R."/>
            <person name="Veluchamy A."/>
            <person name="Ward B.J."/>
            <person name="Allen A."/>
            <person name="Barry K."/>
            <person name="Falciatore A."/>
            <person name="Ferrante M."/>
            <person name="Fortunato A.E."/>
            <person name="Gloeckner G."/>
            <person name="Gruber A."/>
            <person name="Hipkin R."/>
            <person name="Janech M."/>
            <person name="Kroth P."/>
            <person name="Leese F."/>
            <person name="Lindquist E."/>
            <person name="Lyon B.R."/>
            <person name="Martin J."/>
            <person name="Mayer C."/>
            <person name="Parker M."/>
            <person name="Quesneville H."/>
            <person name="Raymond J."/>
            <person name="Uhlig C."/>
            <person name="Valentin K.U."/>
            <person name="Worden A.Z."/>
            <person name="Armbrust E.V."/>
            <person name="Bowler C."/>
            <person name="Green B."/>
            <person name="Moulton V."/>
            <person name="Van Oosterhout C."/>
            <person name="Grigoriev I."/>
        </authorList>
    </citation>
    <scope>NUCLEOTIDE SEQUENCE [LARGE SCALE GENOMIC DNA]</scope>
    <source>
        <strain evidence="2 3">CCMP1102</strain>
    </source>
</reference>
<dbReference type="AlphaFoldDB" id="A0A1E7F3I2"/>
<dbReference type="EMBL" id="KV784364">
    <property type="protein sequence ID" value="OEU12707.1"/>
    <property type="molecule type" value="Genomic_DNA"/>
</dbReference>
<proteinExistence type="predicted"/>
<keyword evidence="3" id="KW-1185">Reference proteome</keyword>
<evidence type="ECO:0000313" key="2">
    <source>
        <dbReference type="EMBL" id="OEU12707.1"/>
    </source>
</evidence>
<feature type="compositionally biased region" description="Acidic residues" evidence="1">
    <location>
        <begin position="1"/>
        <end position="19"/>
    </location>
</feature>
<evidence type="ECO:0000313" key="3">
    <source>
        <dbReference type="Proteomes" id="UP000095751"/>
    </source>
</evidence>